<gene>
    <name evidence="16" type="primary">LOC111121111</name>
</gene>
<dbReference type="GO" id="GO:0006979">
    <property type="term" value="P:response to oxidative stress"/>
    <property type="evidence" value="ECO:0007669"/>
    <property type="project" value="TreeGrafter"/>
</dbReference>
<evidence type="ECO:0000256" key="2">
    <source>
        <dbReference type="ARBA" id="ARBA00009508"/>
    </source>
</evidence>
<keyword evidence="15" id="KW-1185">Reference proteome</keyword>
<keyword evidence="9" id="KW-0496">Mitochondrion</keyword>
<evidence type="ECO:0000256" key="6">
    <source>
        <dbReference type="ARBA" id="ARBA00022660"/>
    </source>
</evidence>
<dbReference type="OrthoDB" id="14535at2759"/>
<feature type="domain" description="Complex 1 LYR protein" evidence="14">
    <location>
        <begin position="28"/>
        <end position="87"/>
    </location>
</feature>
<evidence type="ECO:0000256" key="10">
    <source>
        <dbReference type="ARBA" id="ARBA00023136"/>
    </source>
</evidence>
<comment type="subcellular location">
    <subcellularLocation>
        <location evidence="1">Mitochondrion inner membrane</location>
        <topology evidence="1">Peripheral membrane protein</topology>
        <orientation evidence="1">Matrix side</orientation>
    </subcellularLocation>
</comment>
<keyword evidence="10" id="KW-0472">Membrane</keyword>
<evidence type="ECO:0000256" key="3">
    <source>
        <dbReference type="ARBA" id="ARBA00011790"/>
    </source>
</evidence>
<dbReference type="Pfam" id="PF05347">
    <property type="entry name" value="Complex1_LYR"/>
    <property type="match status" value="1"/>
</dbReference>
<dbReference type="AlphaFoldDB" id="A0A8B8CU25"/>
<name>A0A8B8CU25_CRAVI</name>
<evidence type="ECO:0000313" key="15">
    <source>
        <dbReference type="Proteomes" id="UP000694844"/>
    </source>
</evidence>
<evidence type="ECO:0000313" key="16">
    <source>
        <dbReference type="RefSeq" id="XP_022317946.1"/>
    </source>
</evidence>
<dbReference type="GeneID" id="111121111"/>
<comment type="similarity">
    <text evidence="2">Belongs to the complex I LYR family.</text>
</comment>
<keyword evidence="6" id="KW-0679">Respiratory chain</keyword>
<keyword evidence="8" id="KW-0249">Electron transport</keyword>
<dbReference type="GO" id="GO:0005743">
    <property type="term" value="C:mitochondrial inner membrane"/>
    <property type="evidence" value="ECO:0007669"/>
    <property type="project" value="UniProtKB-SubCell"/>
</dbReference>
<organism evidence="15 16">
    <name type="scientific">Crassostrea virginica</name>
    <name type="common">Eastern oyster</name>
    <dbReference type="NCBI Taxonomy" id="6565"/>
    <lineage>
        <taxon>Eukaryota</taxon>
        <taxon>Metazoa</taxon>
        <taxon>Spiralia</taxon>
        <taxon>Lophotrochozoa</taxon>
        <taxon>Mollusca</taxon>
        <taxon>Bivalvia</taxon>
        <taxon>Autobranchia</taxon>
        <taxon>Pteriomorphia</taxon>
        <taxon>Ostreida</taxon>
        <taxon>Ostreoidea</taxon>
        <taxon>Ostreidae</taxon>
        <taxon>Crassostrea</taxon>
    </lineage>
</organism>
<evidence type="ECO:0000256" key="12">
    <source>
        <dbReference type="ARBA" id="ARBA00032352"/>
    </source>
</evidence>
<dbReference type="CDD" id="cd20266">
    <property type="entry name" value="Complex1_LYR_NDUFA6_LYRM6"/>
    <property type="match status" value="1"/>
</dbReference>
<dbReference type="PANTHER" id="PTHR12964:SF0">
    <property type="entry name" value="NADH DEHYDROGENASE [UBIQUINONE] 1 ALPHA SUBCOMPLEX SUBUNIT 6"/>
    <property type="match status" value="1"/>
</dbReference>
<comment type="function">
    <text evidence="13">Accessory subunit of the mitochondrial membrane respiratory chain NADH dehydrogenase (Complex I), that is believed to be not involved in catalysis. Required for proper complex I assembly. Complex I functions in the transfer of electrons from NADH to the respiratory chain. The immediate electron acceptor for the enzyme is believed to be ubiquinone.</text>
</comment>
<accession>A0A8B8CU25</accession>
<evidence type="ECO:0000256" key="1">
    <source>
        <dbReference type="ARBA" id="ARBA00004443"/>
    </source>
</evidence>
<sequence>MSTAYKVVGGLKQVKPIMSVNKAESKARVLKLYKAWYKQIPHMVQIYKLDVTVDEAYAKLREEFTKNKHVTDLRVIDLLIVKGQLELINTVEEFNQKTHLMRFFQDTHNKRPTDFLGKFYAGHDP</sequence>
<evidence type="ECO:0000256" key="7">
    <source>
        <dbReference type="ARBA" id="ARBA00022792"/>
    </source>
</evidence>
<proteinExistence type="inferred from homology"/>
<dbReference type="InterPro" id="IPR008011">
    <property type="entry name" value="Complex1_LYR_dom"/>
</dbReference>
<dbReference type="Proteomes" id="UP000694844">
    <property type="component" value="Chromosome 2"/>
</dbReference>
<dbReference type="InterPro" id="IPR045299">
    <property type="entry name" value="Complex1_LYR_NDUFA6_LYRM6"/>
</dbReference>
<dbReference type="PANTHER" id="PTHR12964">
    <property type="entry name" value="NADH-UBIQUINONE OXIDOREDUCTASE B14 SUBUNIT"/>
    <property type="match status" value="1"/>
</dbReference>
<keyword evidence="5" id="KW-0813">Transport</keyword>
<dbReference type="GO" id="GO:0045271">
    <property type="term" value="C:respiratory chain complex I"/>
    <property type="evidence" value="ECO:0007669"/>
    <property type="project" value="InterPro"/>
</dbReference>
<dbReference type="InterPro" id="IPR016488">
    <property type="entry name" value="NADH_Ub_cplx-1_asu_su-6"/>
</dbReference>
<comment type="subunit">
    <text evidence="3">Mammalian complex I is composed of 45 different subunits.</text>
</comment>
<evidence type="ECO:0000256" key="9">
    <source>
        <dbReference type="ARBA" id="ARBA00023128"/>
    </source>
</evidence>
<evidence type="ECO:0000256" key="13">
    <source>
        <dbReference type="ARBA" id="ARBA00046116"/>
    </source>
</evidence>
<evidence type="ECO:0000259" key="14">
    <source>
        <dbReference type="Pfam" id="PF05347"/>
    </source>
</evidence>
<dbReference type="KEGG" id="cvn:111121111"/>
<dbReference type="RefSeq" id="XP_022317946.1">
    <property type="nucleotide sequence ID" value="XM_022462238.1"/>
</dbReference>
<evidence type="ECO:0000256" key="11">
    <source>
        <dbReference type="ARBA" id="ARBA00030213"/>
    </source>
</evidence>
<evidence type="ECO:0000256" key="8">
    <source>
        <dbReference type="ARBA" id="ARBA00022982"/>
    </source>
</evidence>
<reference evidence="16" key="1">
    <citation type="submission" date="2025-08" db="UniProtKB">
        <authorList>
            <consortium name="RefSeq"/>
        </authorList>
    </citation>
    <scope>IDENTIFICATION</scope>
    <source>
        <tissue evidence="16">Whole sample</tissue>
    </source>
</reference>
<evidence type="ECO:0000256" key="5">
    <source>
        <dbReference type="ARBA" id="ARBA00022448"/>
    </source>
</evidence>
<protein>
    <recommendedName>
        <fullName evidence="4">NADH dehydrogenase [ubiquinone] 1 alpha subcomplex subunit 6</fullName>
    </recommendedName>
    <alternativeName>
        <fullName evidence="11">Complex I-B14</fullName>
    </alternativeName>
    <alternativeName>
        <fullName evidence="12">NADH-ubiquinone oxidoreductase B14 subunit</fullName>
    </alternativeName>
</protein>
<dbReference type="PIRSF" id="PIRSF006643">
    <property type="entry name" value="NDUA6"/>
    <property type="match status" value="1"/>
</dbReference>
<keyword evidence="7" id="KW-0999">Mitochondrion inner membrane</keyword>
<evidence type="ECO:0000256" key="4">
    <source>
        <dbReference type="ARBA" id="ARBA00016386"/>
    </source>
</evidence>